<reference evidence="16" key="1">
    <citation type="submission" date="2021-02" db="EMBL/GenBank/DDBJ databases">
        <authorList>
            <person name="Nowell W R."/>
        </authorList>
    </citation>
    <scope>NUCLEOTIDE SEQUENCE</scope>
    <source>
        <strain evidence="16">Ploen Becks lab</strain>
    </source>
</reference>
<dbReference type="EC" id="5.3.2.2" evidence="9"/>
<keyword evidence="17" id="KW-1185">Reference proteome</keyword>
<proteinExistence type="inferred from homology"/>
<evidence type="ECO:0000256" key="12">
    <source>
        <dbReference type="ARBA" id="ARBA00047963"/>
    </source>
</evidence>
<comment type="catalytic activity">
    <reaction evidence="11">
        <text>a 3-acylpyruvate + H2O = a carboxylate + pyruvate + H(+)</text>
        <dbReference type="Rhea" id="RHEA:19009"/>
        <dbReference type="ChEBI" id="CHEBI:15361"/>
        <dbReference type="ChEBI" id="CHEBI:15377"/>
        <dbReference type="ChEBI" id="CHEBI:15378"/>
        <dbReference type="ChEBI" id="CHEBI:29067"/>
        <dbReference type="ChEBI" id="CHEBI:57278"/>
        <dbReference type="EC" id="3.7.1.5"/>
    </reaction>
</comment>
<feature type="domain" description="Fumarylacetoacetase-like C-terminal" evidence="15">
    <location>
        <begin position="15"/>
        <end position="214"/>
    </location>
</feature>
<evidence type="ECO:0000256" key="6">
    <source>
        <dbReference type="ARBA" id="ARBA00042340"/>
    </source>
</evidence>
<dbReference type="EMBL" id="CAJNOC010001658">
    <property type="protein sequence ID" value="CAF0881831.1"/>
    <property type="molecule type" value="Genomic_DNA"/>
</dbReference>
<evidence type="ECO:0000256" key="2">
    <source>
        <dbReference type="ARBA" id="ARBA00012947"/>
    </source>
</evidence>
<protein>
    <recommendedName>
        <fullName evidence="10">Oxaloacetate tautomerase FAHD1, mitochondrial</fullName>
        <ecNumber evidence="5">3.7.1.5</ecNumber>
        <ecNumber evidence="2">4.1.1.112</ecNumber>
        <ecNumber evidence="9">5.3.2.2</ecNumber>
    </recommendedName>
    <alternativeName>
        <fullName evidence="7">Acylpyruvase FAHD1</fullName>
    </alternativeName>
    <alternativeName>
        <fullName evidence="6">Fumarylacetoacetate hydrolase domain-containing protein 1</fullName>
    </alternativeName>
    <alternativeName>
        <fullName evidence="4">Oxaloacetate decarboxylase</fullName>
    </alternativeName>
</protein>
<evidence type="ECO:0000313" key="16">
    <source>
        <dbReference type="EMBL" id="CAF0881831.1"/>
    </source>
</evidence>
<comment type="catalytic activity">
    <reaction evidence="13">
        <text>oxaloacetate + H(+) = pyruvate + CO2</text>
        <dbReference type="Rhea" id="RHEA:15641"/>
        <dbReference type="ChEBI" id="CHEBI:15361"/>
        <dbReference type="ChEBI" id="CHEBI:15378"/>
        <dbReference type="ChEBI" id="CHEBI:16452"/>
        <dbReference type="ChEBI" id="CHEBI:16526"/>
        <dbReference type="EC" id="4.1.1.112"/>
    </reaction>
</comment>
<dbReference type="Pfam" id="PF01557">
    <property type="entry name" value="FAA_hydrolase"/>
    <property type="match status" value="1"/>
</dbReference>
<dbReference type="FunFam" id="3.90.850.10:FF:000003">
    <property type="entry name" value="Fumarylacetoacetate hydrolase domain-containing 1"/>
    <property type="match status" value="1"/>
</dbReference>
<evidence type="ECO:0000313" key="17">
    <source>
        <dbReference type="Proteomes" id="UP000663879"/>
    </source>
</evidence>
<evidence type="ECO:0000256" key="3">
    <source>
        <dbReference type="ARBA" id="ARBA00022723"/>
    </source>
</evidence>
<dbReference type="PANTHER" id="PTHR11820:SF7">
    <property type="entry name" value="ACYLPYRUVASE FAHD1, MITOCHONDRIAL"/>
    <property type="match status" value="1"/>
</dbReference>
<evidence type="ECO:0000259" key="15">
    <source>
        <dbReference type="Pfam" id="PF01557"/>
    </source>
</evidence>
<dbReference type="GO" id="GO:0050163">
    <property type="term" value="F:oxaloacetate tautomerase activity"/>
    <property type="evidence" value="ECO:0007669"/>
    <property type="project" value="UniProtKB-EC"/>
</dbReference>
<evidence type="ECO:0000256" key="4">
    <source>
        <dbReference type="ARBA" id="ARBA00032305"/>
    </source>
</evidence>
<evidence type="ECO:0000256" key="14">
    <source>
        <dbReference type="ARBA" id="ARBA00048846"/>
    </source>
</evidence>
<dbReference type="GO" id="GO:0019752">
    <property type="term" value="P:carboxylic acid metabolic process"/>
    <property type="evidence" value="ECO:0007669"/>
    <property type="project" value="UniProtKB-ARBA"/>
</dbReference>
<dbReference type="Proteomes" id="UP000663879">
    <property type="component" value="Unassembled WGS sequence"/>
</dbReference>
<dbReference type="Gene3D" id="3.90.850.10">
    <property type="entry name" value="Fumarylacetoacetase-like, C-terminal domain"/>
    <property type="match status" value="1"/>
</dbReference>
<evidence type="ECO:0000256" key="13">
    <source>
        <dbReference type="ARBA" id="ARBA00047973"/>
    </source>
</evidence>
<evidence type="ECO:0000256" key="11">
    <source>
        <dbReference type="ARBA" id="ARBA00047858"/>
    </source>
</evidence>
<dbReference type="GO" id="GO:0047621">
    <property type="term" value="F:acylpyruvate hydrolase activity"/>
    <property type="evidence" value="ECO:0007669"/>
    <property type="project" value="UniProtKB-EC"/>
</dbReference>
<dbReference type="GO" id="GO:0018773">
    <property type="term" value="F:acetylpyruvate hydrolase activity"/>
    <property type="evidence" value="ECO:0007669"/>
    <property type="project" value="TreeGrafter"/>
</dbReference>
<accession>A0A813YBF8</accession>
<dbReference type="OrthoDB" id="411064at2759"/>
<keyword evidence="3" id="KW-0479">Metal-binding</keyword>
<dbReference type="PANTHER" id="PTHR11820">
    <property type="entry name" value="ACYLPYRUVASE"/>
    <property type="match status" value="1"/>
</dbReference>
<dbReference type="InterPro" id="IPR036663">
    <property type="entry name" value="Fumarylacetoacetase_C_sf"/>
</dbReference>
<comment type="catalytic activity">
    <reaction evidence="14">
        <text>acetylpyruvate + H2O = acetate + pyruvate + H(+)</text>
        <dbReference type="Rhea" id="RHEA:16097"/>
        <dbReference type="ChEBI" id="CHEBI:15360"/>
        <dbReference type="ChEBI" id="CHEBI:15361"/>
        <dbReference type="ChEBI" id="CHEBI:15377"/>
        <dbReference type="ChEBI" id="CHEBI:15378"/>
        <dbReference type="ChEBI" id="CHEBI:30089"/>
    </reaction>
</comment>
<organism evidence="16 17">
    <name type="scientific">Brachionus calyciflorus</name>
    <dbReference type="NCBI Taxonomy" id="104777"/>
    <lineage>
        <taxon>Eukaryota</taxon>
        <taxon>Metazoa</taxon>
        <taxon>Spiralia</taxon>
        <taxon>Gnathifera</taxon>
        <taxon>Rotifera</taxon>
        <taxon>Eurotatoria</taxon>
        <taxon>Monogononta</taxon>
        <taxon>Pseudotrocha</taxon>
        <taxon>Ploima</taxon>
        <taxon>Brachionidae</taxon>
        <taxon>Brachionus</taxon>
    </lineage>
</organism>
<dbReference type="EC" id="3.7.1.5" evidence="5"/>
<dbReference type="EC" id="4.1.1.112" evidence="2"/>
<name>A0A813YBF8_9BILA</name>
<dbReference type="SUPFAM" id="SSF56529">
    <property type="entry name" value="FAH"/>
    <property type="match status" value="1"/>
</dbReference>
<sequence>MSSKVIRVKEICRNIIAVGRNYAEHAKELGNPVPQGNPLIFGKPVSSIITEGSIEIPQGWKELHHEVELGVVIGKSGKFIQEEQAMDHVLGYVLVLDMTARNIQDQLKKQGHPWFLAKGFDTSCPISNFICKSAVKDVNNLNLQLTVNGVLKQNGNTQDMIFKIPNLLSYISKYFKLEYGDLILTGTPSGVSAVKHGDVIEAKLDDLVQMKYPVIEHGN</sequence>
<comment type="caution">
    <text evidence="16">The sequence shown here is derived from an EMBL/GenBank/DDBJ whole genome shotgun (WGS) entry which is preliminary data.</text>
</comment>
<comment type="similarity">
    <text evidence="1">Belongs to the FAH family.</text>
</comment>
<dbReference type="InterPro" id="IPR011234">
    <property type="entry name" value="Fumarylacetoacetase-like_C"/>
</dbReference>
<evidence type="ECO:0000256" key="8">
    <source>
        <dbReference type="ARBA" id="ARBA00044911"/>
    </source>
</evidence>
<gene>
    <name evidence="16" type="ORF">OXX778_LOCUS10452</name>
</gene>
<evidence type="ECO:0000256" key="7">
    <source>
        <dbReference type="ARBA" id="ARBA00044830"/>
    </source>
</evidence>
<evidence type="ECO:0000256" key="10">
    <source>
        <dbReference type="ARBA" id="ARBA00044980"/>
    </source>
</evidence>
<dbReference type="GO" id="GO:0046872">
    <property type="term" value="F:metal ion binding"/>
    <property type="evidence" value="ECO:0007669"/>
    <property type="project" value="UniProtKB-KW"/>
</dbReference>
<comment type="catalytic activity">
    <reaction evidence="8">
        <text>oxaloacetate = enol-oxaloacetate</text>
        <dbReference type="Rhea" id="RHEA:16021"/>
        <dbReference type="ChEBI" id="CHEBI:16452"/>
        <dbReference type="ChEBI" id="CHEBI:17479"/>
        <dbReference type="EC" id="5.3.2.2"/>
    </reaction>
    <physiologicalReaction direction="right-to-left" evidence="8">
        <dbReference type="Rhea" id="RHEA:16023"/>
    </physiologicalReaction>
</comment>
<comment type="catalytic activity">
    <reaction evidence="12">
        <text>3-fumarylpyruvate + H2O = fumarate + pyruvate + H(+)</text>
        <dbReference type="Rhea" id="RHEA:26168"/>
        <dbReference type="ChEBI" id="CHEBI:15361"/>
        <dbReference type="ChEBI" id="CHEBI:15377"/>
        <dbReference type="ChEBI" id="CHEBI:15378"/>
        <dbReference type="ChEBI" id="CHEBI:16854"/>
        <dbReference type="ChEBI" id="CHEBI:29806"/>
    </reaction>
</comment>
<dbReference type="AlphaFoldDB" id="A0A813YBF8"/>
<evidence type="ECO:0000256" key="1">
    <source>
        <dbReference type="ARBA" id="ARBA00010211"/>
    </source>
</evidence>
<evidence type="ECO:0000256" key="9">
    <source>
        <dbReference type="ARBA" id="ARBA00044973"/>
    </source>
</evidence>
<evidence type="ECO:0000256" key="5">
    <source>
        <dbReference type="ARBA" id="ARBA00039040"/>
    </source>
</evidence>
<dbReference type="GO" id="GO:0008948">
    <property type="term" value="F:oxaloacetate decarboxylase activity"/>
    <property type="evidence" value="ECO:0007669"/>
    <property type="project" value="UniProtKB-EC"/>
</dbReference>
<dbReference type="GO" id="GO:0005739">
    <property type="term" value="C:mitochondrion"/>
    <property type="evidence" value="ECO:0007669"/>
    <property type="project" value="TreeGrafter"/>
</dbReference>